<dbReference type="EMBL" id="SRMP02000049">
    <property type="protein sequence ID" value="MFN0293276.1"/>
    <property type="molecule type" value="Genomic_DNA"/>
</dbReference>
<keyword evidence="1" id="KW-0732">Signal</keyword>
<organism evidence="2 3">
    <name type="scientific">Pedobacter helvus</name>
    <dbReference type="NCBI Taxonomy" id="2563444"/>
    <lineage>
        <taxon>Bacteria</taxon>
        <taxon>Pseudomonadati</taxon>
        <taxon>Bacteroidota</taxon>
        <taxon>Sphingobacteriia</taxon>
        <taxon>Sphingobacteriales</taxon>
        <taxon>Sphingobacteriaceae</taxon>
        <taxon>Pedobacter</taxon>
    </lineage>
</organism>
<gene>
    <name evidence="2" type="ORF">E5L68_017940</name>
</gene>
<sequence length="88" mass="9579">MKKNLQLIVWCFTFTVSAQFAYAQVKIGDNPTVINKAAILELESSSKGLLFPRVNLVNTTTWSLATGSTATAGMTLISLISEKTPLWS</sequence>
<name>A0ABW9JNN3_9SPHI</name>
<proteinExistence type="predicted"/>
<reference evidence="2 3" key="1">
    <citation type="submission" date="2024-12" db="EMBL/GenBank/DDBJ databases">
        <authorList>
            <person name="Hu S."/>
        </authorList>
    </citation>
    <scope>NUCLEOTIDE SEQUENCE [LARGE SCALE GENOMIC DNA]</scope>
    <source>
        <strain evidence="2 3">P-25</strain>
    </source>
</reference>
<dbReference type="Proteomes" id="UP001517367">
    <property type="component" value="Unassembled WGS sequence"/>
</dbReference>
<feature type="signal peptide" evidence="1">
    <location>
        <begin position="1"/>
        <end position="23"/>
    </location>
</feature>
<comment type="caution">
    <text evidence="2">The sequence shown here is derived from an EMBL/GenBank/DDBJ whole genome shotgun (WGS) entry which is preliminary data.</text>
</comment>
<evidence type="ECO:0000313" key="3">
    <source>
        <dbReference type="Proteomes" id="UP001517367"/>
    </source>
</evidence>
<keyword evidence="3" id="KW-1185">Reference proteome</keyword>
<dbReference type="RefSeq" id="WP_138728959.1">
    <property type="nucleotide sequence ID" value="NZ_SRMP02000049.1"/>
</dbReference>
<evidence type="ECO:0000256" key="1">
    <source>
        <dbReference type="SAM" id="SignalP"/>
    </source>
</evidence>
<accession>A0ABW9JNN3</accession>
<evidence type="ECO:0000313" key="2">
    <source>
        <dbReference type="EMBL" id="MFN0293276.1"/>
    </source>
</evidence>
<feature type="chain" id="PRO_5046835422" evidence="1">
    <location>
        <begin position="24"/>
        <end position="88"/>
    </location>
</feature>
<protein>
    <submittedName>
        <fullName evidence="2">Uncharacterized protein</fullName>
    </submittedName>
</protein>